<proteinExistence type="predicted"/>
<feature type="compositionally biased region" description="Low complexity" evidence="1">
    <location>
        <begin position="237"/>
        <end position="253"/>
    </location>
</feature>
<feature type="compositionally biased region" description="Acidic residues" evidence="1">
    <location>
        <begin position="379"/>
        <end position="388"/>
    </location>
</feature>
<feature type="compositionally biased region" description="Basic residues" evidence="1">
    <location>
        <begin position="432"/>
        <end position="447"/>
    </location>
</feature>
<feature type="domain" description="DUF4211" evidence="2">
    <location>
        <begin position="539"/>
        <end position="656"/>
    </location>
</feature>
<dbReference type="Pfam" id="PF13926">
    <property type="entry name" value="DUF4211"/>
    <property type="match status" value="1"/>
</dbReference>
<evidence type="ECO:0000313" key="4">
    <source>
        <dbReference type="Proteomes" id="UP000311382"/>
    </source>
</evidence>
<feature type="compositionally biased region" description="Acidic residues" evidence="1">
    <location>
        <begin position="661"/>
        <end position="681"/>
    </location>
</feature>
<accession>A0A5C5G6G2</accession>
<feature type="compositionally biased region" description="Basic and acidic residues" evidence="1">
    <location>
        <begin position="406"/>
        <end position="415"/>
    </location>
</feature>
<sequence length="798" mass="88700">MPRSTKRSKQTMLQVHPTGQVALKGVEPRAITEPSTASSPRSRRELLRESFARPQRDLDGPRSDAEGFSSDEGDIALEEAPARLDANGEDAEMDDGQGGASSSSSGEEVEVRVAPSAGKGKGKGVPRVVLSDDDDEDDEAPSQASPSTNRPTAVKSAHPADRRSRSVSIFDGVVIPIRPRRRLSPSKQATPGPSKARASPLREEEEEAAAAASSDESDEPVRSSQRARTSKGKKRAAPSSASSSAASDAGAAHSGDDDDDYLPVPDSIAADNARRASKRERQGQDAALRSSAKKGGKAKSDSKKRRLVALTQGRRDRRSADEDSEGDFVVDDDVVQFDTSTEEEEGKRRQEAKAPASAKRADGADRKGKGKERAREESNAEEEEEEDVEGARAQRSSQRGKRKRSEGKSREEVQRELLATDSEDEDDGIASSRRRKKGSQRKKRRHRSSDDEDDDDDEPDDLEILDKQTVREEKFRQRQDKSSRFAQLKAAREQRAAKNKPIILDSEDETPPPRKKPKKGSQQARYMGEDDQLVQNWRESIRGQSQGLRFYIKQYLSYLVFLSVDPECDWLADDKEWRDAHQRVHNHLTGLLNSLISSSAWKPKFKHAVDTRPEMVLDALEADERGIACDACTMGKSRHSTFRATVSGPKYDPKTLRPIDAEDDSSSSETAASDEEEEEDEREGRPAKEKTYEFALGASCAARAEVYSQLKHWAFETRLRLVDKLSPLRRELGPVLHHAARDDVDAGTSRREERRRERARRAKEAGRLVEELERRQVMGDFATRLVDEIESAQKAFAK</sequence>
<feature type="compositionally biased region" description="Basic and acidic residues" evidence="1">
    <location>
        <begin position="651"/>
        <end position="660"/>
    </location>
</feature>
<dbReference type="PANTHER" id="PTHR35711:SF1">
    <property type="entry name" value="ECTODERMAL, ISOFORM F"/>
    <property type="match status" value="1"/>
</dbReference>
<dbReference type="InterPro" id="IPR025451">
    <property type="entry name" value="DUF4211"/>
</dbReference>
<dbReference type="OrthoDB" id="21499at2759"/>
<feature type="compositionally biased region" description="Basic and acidic residues" evidence="1">
    <location>
        <begin position="359"/>
        <end position="378"/>
    </location>
</feature>
<dbReference type="EMBL" id="SOZI01000001">
    <property type="protein sequence ID" value="TNY24658.1"/>
    <property type="molecule type" value="Genomic_DNA"/>
</dbReference>
<dbReference type="PANTHER" id="PTHR35711">
    <property type="entry name" value="EXPRESSED PROTEIN"/>
    <property type="match status" value="1"/>
</dbReference>
<protein>
    <recommendedName>
        <fullName evidence="2">DUF4211 domain-containing protein</fullName>
    </recommendedName>
</protein>
<evidence type="ECO:0000313" key="3">
    <source>
        <dbReference type="EMBL" id="TNY24658.1"/>
    </source>
</evidence>
<feature type="compositionally biased region" description="Acidic residues" evidence="1">
    <location>
        <begin position="322"/>
        <end position="344"/>
    </location>
</feature>
<keyword evidence="4" id="KW-1185">Reference proteome</keyword>
<evidence type="ECO:0000256" key="1">
    <source>
        <dbReference type="SAM" id="MobiDB-lite"/>
    </source>
</evidence>
<feature type="compositionally biased region" description="Polar residues" evidence="1">
    <location>
        <begin position="142"/>
        <end position="151"/>
    </location>
</feature>
<dbReference type="Proteomes" id="UP000311382">
    <property type="component" value="Unassembled WGS sequence"/>
</dbReference>
<comment type="caution">
    <text evidence="3">The sequence shown here is derived from an EMBL/GenBank/DDBJ whole genome shotgun (WGS) entry which is preliminary data.</text>
</comment>
<name>A0A5C5G6G2_9BASI</name>
<feature type="compositionally biased region" description="Acidic residues" evidence="1">
    <location>
        <begin position="131"/>
        <end position="140"/>
    </location>
</feature>
<feature type="region of interest" description="Disordered" evidence="1">
    <location>
        <begin position="1"/>
        <end position="530"/>
    </location>
</feature>
<dbReference type="AlphaFoldDB" id="A0A5C5G6G2"/>
<reference evidence="3 4" key="1">
    <citation type="submission" date="2019-03" db="EMBL/GenBank/DDBJ databases">
        <title>Rhodosporidium diobovatum UCD-FST 08-225 genome sequencing, assembly, and annotation.</title>
        <authorList>
            <person name="Fakankun I.U."/>
            <person name="Fristensky B."/>
            <person name="Levin D.B."/>
        </authorList>
    </citation>
    <scope>NUCLEOTIDE SEQUENCE [LARGE SCALE GENOMIC DNA]</scope>
    <source>
        <strain evidence="3 4">UCD-FST 08-225</strain>
    </source>
</reference>
<feature type="region of interest" description="Disordered" evidence="1">
    <location>
        <begin position="740"/>
        <end position="763"/>
    </location>
</feature>
<feature type="region of interest" description="Disordered" evidence="1">
    <location>
        <begin position="643"/>
        <end position="690"/>
    </location>
</feature>
<feature type="compositionally biased region" description="Basic and acidic residues" evidence="1">
    <location>
        <begin position="464"/>
        <end position="483"/>
    </location>
</feature>
<feature type="compositionally biased region" description="Basic and acidic residues" evidence="1">
    <location>
        <begin position="42"/>
        <end position="65"/>
    </location>
</feature>
<evidence type="ECO:0000259" key="2">
    <source>
        <dbReference type="Pfam" id="PF13926"/>
    </source>
</evidence>
<feature type="compositionally biased region" description="Acidic residues" evidence="1">
    <location>
        <begin position="450"/>
        <end position="463"/>
    </location>
</feature>
<gene>
    <name evidence="3" type="ORF">DMC30DRAFT_1473</name>
</gene>
<organism evidence="3 4">
    <name type="scientific">Rhodotorula diobovata</name>
    <dbReference type="NCBI Taxonomy" id="5288"/>
    <lineage>
        <taxon>Eukaryota</taxon>
        <taxon>Fungi</taxon>
        <taxon>Dikarya</taxon>
        <taxon>Basidiomycota</taxon>
        <taxon>Pucciniomycotina</taxon>
        <taxon>Microbotryomycetes</taxon>
        <taxon>Sporidiobolales</taxon>
        <taxon>Sporidiobolaceae</taxon>
        <taxon>Rhodotorula</taxon>
    </lineage>
</organism>
<feature type="compositionally biased region" description="Basic residues" evidence="1">
    <location>
        <begin position="291"/>
        <end position="307"/>
    </location>
</feature>